<evidence type="ECO:0000313" key="5">
    <source>
        <dbReference type="Proteomes" id="UP000075502"/>
    </source>
</evidence>
<protein>
    <submittedName>
        <fullName evidence="3">Epimerase</fullName>
    </submittedName>
</protein>
<evidence type="ECO:0000313" key="4">
    <source>
        <dbReference type="EMBL" id="KYG07248.1"/>
    </source>
</evidence>
<gene>
    <name evidence="3" type="ORF">BE04_38310</name>
    <name evidence="4" type="ORF">BE21_30425</name>
</gene>
<proteinExistence type="inferred from homology"/>
<organism evidence="3 6">
    <name type="scientific">Sorangium cellulosum</name>
    <name type="common">Polyangium cellulosum</name>
    <dbReference type="NCBI Taxonomy" id="56"/>
    <lineage>
        <taxon>Bacteria</taxon>
        <taxon>Pseudomonadati</taxon>
        <taxon>Myxococcota</taxon>
        <taxon>Polyangia</taxon>
        <taxon>Polyangiales</taxon>
        <taxon>Polyangiaceae</taxon>
        <taxon>Sorangium</taxon>
    </lineage>
</organism>
<accession>A0A150P831</accession>
<dbReference type="CDD" id="cd08946">
    <property type="entry name" value="SDR_e"/>
    <property type="match status" value="1"/>
</dbReference>
<dbReference type="EMBL" id="JELX01003656">
    <property type="protein sequence ID" value="KYF51648.1"/>
    <property type="molecule type" value="Genomic_DNA"/>
</dbReference>
<feature type="domain" description="NAD-dependent epimerase/dehydratase" evidence="2">
    <location>
        <begin position="3"/>
        <end position="236"/>
    </location>
</feature>
<evidence type="ECO:0000256" key="1">
    <source>
        <dbReference type="ARBA" id="ARBA00007637"/>
    </source>
</evidence>
<comment type="caution">
    <text evidence="3">The sequence shown here is derived from an EMBL/GenBank/DDBJ whole genome shotgun (WGS) entry which is preliminary data.</text>
</comment>
<dbReference type="Proteomes" id="UP000075604">
    <property type="component" value="Unassembled WGS sequence"/>
</dbReference>
<comment type="similarity">
    <text evidence="1">Belongs to the NAD(P)-dependent epimerase/dehydratase family.</text>
</comment>
<reference evidence="5 6" key="1">
    <citation type="submission" date="2014-02" db="EMBL/GenBank/DDBJ databases">
        <title>The small core and large imbalanced accessory genome model reveals a collaborative survival strategy of Sorangium cellulosum strains in nature.</title>
        <authorList>
            <person name="Han K."/>
            <person name="Peng R."/>
            <person name="Blom J."/>
            <person name="Li Y.-Z."/>
        </authorList>
    </citation>
    <scope>NUCLEOTIDE SEQUENCE [LARGE SCALE GENOMIC DNA]</scope>
    <source>
        <strain evidence="4 5">So0007-03</strain>
        <strain evidence="3 6">So0157-18</strain>
    </source>
</reference>
<dbReference type="EMBL" id="JEME01001413">
    <property type="protein sequence ID" value="KYG07248.1"/>
    <property type="molecule type" value="Genomic_DNA"/>
</dbReference>
<dbReference type="Pfam" id="PF01370">
    <property type="entry name" value="Epimerase"/>
    <property type="match status" value="1"/>
</dbReference>
<evidence type="ECO:0000313" key="6">
    <source>
        <dbReference type="Proteomes" id="UP000075604"/>
    </source>
</evidence>
<evidence type="ECO:0000259" key="2">
    <source>
        <dbReference type="Pfam" id="PF01370"/>
    </source>
</evidence>
<dbReference type="Proteomes" id="UP000075502">
    <property type="component" value="Unassembled WGS sequence"/>
</dbReference>
<dbReference type="PANTHER" id="PTHR43000">
    <property type="entry name" value="DTDP-D-GLUCOSE 4,6-DEHYDRATASE-RELATED"/>
    <property type="match status" value="1"/>
</dbReference>
<dbReference type="AlphaFoldDB" id="A0A150P831"/>
<name>A0A150P831_SORCE</name>
<dbReference type="SUPFAM" id="SSF51735">
    <property type="entry name" value="NAD(P)-binding Rossmann-fold domains"/>
    <property type="match status" value="1"/>
</dbReference>
<dbReference type="Gene3D" id="3.40.50.720">
    <property type="entry name" value="NAD(P)-binding Rossmann-like Domain"/>
    <property type="match status" value="1"/>
</dbReference>
<evidence type="ECO:0000313" key="3">
    <source>
        <dbReference type="EMBL" id="KYF51648.1"/>
    </source>
</evidence>
<dbReference type="InterPro" id="IPR036291">
    <property type="entry name" value="NAD(P)-bd_dom_sf"/>
</dbReference>
<dbReference type="InterPro" id="IPR001509">
    <property type="entry name" value="Epimerase_deHydtase"/>
</dbReference>
<sequence length="336" mass="36936">MKVLVTGSNGFLGSALVDRLLAHGETDLRCLVRPASNRARLEEIERRRGVPLEVVVGSLATKEAAERAVEGVDVVYHVAAAMGGAPADMFLNTVVASKNLLEALVHTGRSPRVVLISSFGVYGVADLPRGYIVDENTPLEAKPAQRDLYSQAKLRQEKLFWEYQARYGFPLTVLRPGVIYGPGGNAFSSRVGMSLFGVFLHLGGSNILPLTYVDNCAEAIAVAGRSEVAKGQVYNVHDDELPTADVYLARYKREVKPIRSLTVPYFALTGISKLVERYHAYSKGQLPAIFTPYKSATSWKGNRFDNTKLKALGWKQLVSTEEGLQRTFAYLRERAT</sequence>